<evidence type="ECO:0000313" key="4">
    <source>
        <dbReference type="EMBL" id="RTQ36736.1"/>
    </source>
</evidence>
<dbReference type="AlphaFoldDB" id="A0A431TRQ3"/>
<comment type="caution">
    <text evidence="4">The sequence shown here is derived from an EMBL/GenBank/DDBJ whole genome shotgun (WGS) entry which is preliminary data.</text>
</comment>
<evidence type="ECO:0000256" key="2">
    <source>
        <dbReference type="ARBA" id="ARBA00023315"/>
    </source>
</evidence>
<reference evidence="4 5" key="1">
    <citation type="submission" date="2018-12" db="EMBL/GenBank/DDBJ databases">
        <title>The genome of Variovorax gossypii DSM 100435.</title>
        <authorList>
            <person name="Gao J."/>
            <person name="Sun J."/>
        </authorList>
    </citation>
    <scope>NUCLEOTIDE SEQUENCE [LARGE SCALE GENOMIC DNA]</scope>
    <source>
        <strain evidence="4 5">DSM 100435</strain>
    </source>
</reference>
<sequence>MSEQFLYTTPLDPRAKPLIEGLTFEYDSRYGDVMREPGQPREMERYPAEAFAPSHGGNFVLLLRDGVAIGGGAFMRHDERTAELKRVWTHADLRRQGLASKVLAELEAQVLRQGYERIYLTTGFRQPEAVGLYLGHGYTALFDPPIDPETPRKLPFEKYLDTGRAHGHVRPVAQQIEAVQR</sequence>
<dbReference type="InterPro" id="IPR016181">
    <property type="entry name" value="Acyl_CoA_acyltransferase"/>
</dbReference>
<dbReference type="GO" id="GO:0016747">
    <property type="term" value="F:acyltransferase activity, transferring groups other than amino-acyl groups"/>
    <property type="evidence" value="ECO:0007669"/>
    <property type="project" value="InterPro"/>
</dbReference>
<dbReference type="Gene3D" id="3.40.630.30">
    <property type="match status" value="1"/>
</dbReference>
<dbReference type="SUPFAM" id="SSF55729">
    <property type="entry name" value="Acyl-CoA N-acyltransferases (Nat)"/>
    <property type="match status" value="1"/>
</dbReference>
<proteinExistence type="predicted"/>
<dbReference type="PANTHER" id="PTHR43877">
    <property type="entry name" value="AMINOALKYLPHOSPHONATE N-ACETYLTRANSFERASE-RELATED-RELATED"/>
    <property type="match status" value="1"/>
</dbReference>
<dbReference type="InterPro" id="IPR050832">
    <property type="entry name" value="Bact_Acetyltransf"/>
</dbReference>
<keyword evidence="5" id="KW-1185">Reference proteome</keyword>
<organism evidence="4 5">
    <name type="scientific">Variovorax gossypii</name>
    <dbReference type="NCBI Taxonomy" id="1679495"/>
    <lineage>
        <taxon>Bacteria</taxon>
        <taxon>Pseudomonadati</taxon>
        <taxon>Pseudomonadota</taxon>
        <taxon>Betaproteobacteria</taxon>
        <taxon>Burkholderiales</taxon>
        <taxon>Comamonadaceae</taxon>
        <taxon>Variovorax</taxon>
    </lineage>
</organism>
<feature type="domain" description="N-acetyltransferase" evidence="3">
    <location>
        <begin position="13"/>
        <end position="161"/>
    </location>
</feature>
<dbReference type="PANTHER" id="PTHR43877:SF2">
    <property type="entry name" value="AMINOALKYLPHOSPHONATE N-ACETYLTRANSFERASE-RELATED"/>
    <property type="match status" value="1"/>
</dbReference>
<dbReference type="InterPro" id="IPR000182">
    <property type="entry name" value="GNAT_dom"/>
</dbReference>
<evidence type="ECO:0000313" key="5">
    <source>
        <dbReference type="Proteomes" id="UP000267418"/>
    </source>
</evidence>
<dbReference type="Proteomes" id="UP000267418">
    <property type="component" value="Unassembled WGS sequence"/>
</dbReference>
<evidence type="ECO:0000259" key="3">
    <source>
        <dbReference type="PROSITE" id="PS51186"/>
    </source>
</evidence>
<name>A0A431TRQ3_9BURK</name>
<accession>A0A431TRQ3</accession>
<evidence type="ECO:0000256" key="1">
    <source>
        <dbReference type="ARBA" id="ARBA00022679"/>
    </source>
</evidence>
<dbReference type="CDD" id="cd04301">
    <property type="entry name" value="NAT_SF"/>
    <property type="match status" value="1"/>
</dbReference>
<dbReference type="EMBL" id="RXOE01000001">
    <property type="protein sequence ID" value="RTQ36736.1"/>
    <property type="molecule type" value="Genomic_DNA"/>
</dbReference>
<dbReference type="Pfam" id="PF00583">
    <property type="entry name" value="Acetyltransf_1"/>
    <property type="match status" value="1"/>
</dbReference>
<keyword evidence="2" id="KW-0012">Acyltransferase</keyword>
<dbReference type="PROSITE" id="PS51186">
    <property type="entry name" value="GNAT"/>
    <property type="match status" value="1"/>
</dbReference>
<gene>
    <name evidence="4" type="ORF">EJP69_03060</name>
</gene>
<dbReference type="OrthoDB" id="9803233at2"/>
<dbReference type="RefSeq" id="WP_093303200.1">
    <property type="nucleotide sequence ID" value="NZ_RXOE01000001.1"/>
</dbReference>
<keyword evidence="1 4" id="KW-0808">Transferase</keyword>
<protein>
    <submittedName>
        <fullName evidence="4">GNAT family N-acetyltransferase</fullName>
    </submittedName>
</protein>